<name>A0AAV3PEM8_LITER</name>
<sequence>MAFGLKNVGATYQRIVNKVFSTQIGRSMEIYVDDMLIKSREATDHESNLKESFENLRRYNLRLKPG</sequence>
<dbReference type="InterPro" id="IPR043502">
    <property type="entry name" value="DNA/RNA_pol_sf"/>
</dbReference>
<feature type="domain" description="Reverse transcriptase" evidence="1">
    <location>
        <begin position="1"/>
        <end position="65"/>
    </location>
</feature>
<evidence type="ECO:0000313" key="2">
    <source>
        <dbReference type="EMBL" id="GAA0149402.1"/>
    </source>
</evidence>
<dbReference type="SUPFAM" id="SSF56672">
    <property type="entry name" value="DNA/RNA polymerases"/>
    <property type="match status" value="1"/>
</dbReference>
<accession>A0AAV3PEM8</accession>
<dbReference type="PANTHER" id="PTHR24559">
    <property type="entry name" value="TRANSPOSON TY3-I GAG-POL POLYPROTEIN"/>
    <property type="match status" value="1"/>
</dbReference>
<dbReference type="InterPro" id="IPR000477">
    <property type="entry name" value="RT_dom"/>
</dbReference>
<proteinExistence type="predicted"/>
<dbReference type="Proteomes" id="UP001454036">
    <property type="component" value="Unassembled WGS sequence"/>
</dbReference>
<keyword evidence="3" id="KW-1185">Reference proteome</keyword>
<comment type="caution">
    <text evidence="2">The sequence shown here is derived from an EMBL/GenBank/DDBJ whole genome shotgun (WGS) entry which is preliminary data.</text>
</comment>
<evidence type="ECO:0000259" key="1">
    <source>
        <dbReference type="Pfam" id="PF00078"/>
    </source>
</evidence>
<dbReference type="AlphaFoldDB" id="A0AAV3PEM8"/>
<gene>
    <name evidence="2" type="ORF">LIER_08583</name>
</gene>
<dbReference type="Gene3D" id="3.30.70.270">
    <property type="match status" value="1"/>
</dbReference>
<evidence type="ECO:0000313" key="3">
    <source>
        <dbReference type="Proteomes" id="UP001454036"/>
    </source>
</evidence>
<dbReference type="PANTHER" id="PTHR24559:SF444">
    <property type="entry name" value="REVERSE TRANSCRIPTASE DOMAIN-CONTAINING PROTEIN"/>
    <property type="match status" value="1"/>
</dbReference>
<dbReference type="InterPro" id="IPR053134">
    <property type="entry name" value="RNA-dir_DNA_polymerase"/>
</dbReference>
<dbReference type="InterPro" id="IPR043128">
    <property type="entry name" value="Rev_trsase/Diguanyl_cyclase"/>
</dbReference>
<dbReference type="EMBL" id="BAABME010001399">
    <property type="protein sequence ID" value="GAA0149402.1"/>
    <property type="molecule type" value="Genomic_DNA"/>
</dbReference>
<organism evidence="2 3">
    <name type="scientific">Lithospermum erythrorhizon</name>
    <name type="common">Purple gromwell</name>
    <name type="synonym">Lithospermum officinale var. erythrorhizon</name>
    <dbReference type="NCBI Taxonomy" id="34254"/>
    <lineage>
        <taxon>Eukaryota</taxon>
        <taxon>Viridiplantae</taxon>
        <taxon>Streptophyta</taxon>
        <taxon>Embryophyta</taxon>
        <taxon>Tracheophyta</taxon>
        <taxon>Spermatophyta</taxon>
        <taxon>Magnoliopsida</taxon>
        <taxon>eudicotyledons</taxon>
        <taxon>Gunneridae</taxon>
        <taxon>Pentapetalae</taxon>
        <taxon>asterids</taxon>
        <taxon>lamiids</taxon>
        <taxon>Boraginales</taxon>
        <taxon>Boraginaceae</taxon>
        <taxon>Boraginoideae</taxon>
        <taxon>Lithospermeae</taxon>
        <taxon>Lithospermum</taxon>
    </lineage>
</organism>
<protein>
    <recommendedName>
        <fullName evidence="1">Reverse transcriptase domain-containing protein</fullName>
    </recommendedName>
</protein>
<reference evidence="2 3" key="1">
    <citation type="submission" date="2024-01" db="EMBL/GenBank/DDBJ databases">
        <title>The complete chloroplast genome sequence of Lithospermum erythrorhizon: insights into the phylogenetic relationship among Boraginaceae species and the maternal lineages of purple gromwells.</title>
        <authorList>
            <person name="Okada T."/>
            <person name="Watanabe K."/>
        </authorList>
    </citation>
    <scope>NUCLEOTIDE SEQUENCE [LARGE SCALE GENOMIC DNA]</scope>
</reference>
<dbReference type="Pfam" id="PF00078">
    <property type="entry name" value="RVT_1"/>
    <property type="match status" value="1"/>
</dbReference>